<feature type="non-terminal residue" evidence="2">
    <location>
        <position position="267"/>
    </location>
</feature>
<evidence type="ECO:0000256" key="1">
    <source>
        <dbReference type="SAM" id="Phobius"/>
    </source>
</evidence>
<gene>
    <name evidence="2" type="ORF">S03H2_36797</name>
</gene>
<accession>X1GLG1</accession>
<comment type="caution">
    <text evidence="2">The sequence shown here is derived from an EMBL/GenBank/DDBJ whole genome shotgun (WGS) entry which is preliminary data.</text>
</comment>
<proteinExistence type="predicted"/>
<keyword evidence="1" id="KW-0812">Transmembrane</keyword>
<feature type="transmembrane region" description="Helical" evidence="1">
    <location>
        <begin position="47"/>
        <end position="68"/>
    </location>
</feature>
<keyword evidence="1" id="KW-0472">Membrane</keyword>
<dbReference type="AlphaFoldDB" id="X1GLG1"/>
<protein>
    <submittedName>
        <fullName evidence="2">Uncharacterized protein</fullName>
    </submittedName>
</protein>
<sequence>MDIRSLLTGFLGTLAVTLLVLHFKSDRYLKRSVKVDTISGTKLSARYIQWFFVVLVAAAITMFLMGLLKPGYATILFFTGGTTLFIGSIFLYLVILRNNPVSHSWLYYAYYPSRALTPILFIAAGLFIIIATGANRKSFDTDLLSRESGTGGYLLWGETVTPLTYDLNTEEGRNEYGISSQDFSGVEFIQGRIAGGDDASCLNLNQVTTPPLLGLDVSGFSRSNAFSFTSRFKDLEVDNLWNTLEIAPGENVIYGIVDQTVLQWGTE</sequence>
<organism evidence="2">
    <name type="scientific">marine sediment metagenome</name>
    <dbReference type="NCBI Taxonomy" id="412755"/>
    <lineage>
        <taxon>unclassified sequences</taxon>
        <taxon>metagenomes</taxon>
        <taxon>ecological metagenomes</taxon>
    </lineage>
</organism>
<dbReference type="EMBL" id="BARU01022606">
    <property type="protein sequence ID" value="GAH58756.1"/>
    <property type="molecule type" value="Genomic_DNA"/>
</dbReference>
<keyword evidence="1" id="KW-1133">Transmembrane helix</keyword>
<feature type="transmembrane region" description="Helical" evidence="1">
    <location>
        <begin position="75"/>
        <end position="95"/>
    </location>
</feature>
<evidence type="ECO:0000313" key="2">
    <source>
        <dbReference type="EMBL" id="GAH58756.1"/>
    </source>
</evidence>
<reference evidence="2" key="1">
    <citation type="journal article" date="2014" name="Front. Microbiol.">
        <title>High frequency of phylogenetically diverse reductive dehalogenase-homologous genes in deep subseafloor sedimentary metagenomes.</title>
        <authorList>
            <person name="Kawai M."/>
            <person name="Futagami T."/>
            <person name="Toyoda A."/>
            <person name="Takaki Y."/>
            <person name="Nishi S."/>
            <person name="Hori S."/>
            <person name="Arai W."/>
            <person name="Tsubouchi T."/>
            <person name="Morono Y."/>
            <person name="Uchiyama I."/>
            <person name="Ito T."/>
            <person name="Fujiyama A."/>
            <person name="Inagaki F."/>
            <person name="Takami H."/>
        </authorList>
    </citation>
    <scope>NUCLEOTIDE SEQUENCE</scope>
    <source>
        <strain evidence="2">Expedition CK06-06</strain>
    </source>
</reference>
<feature type="transmembrane region" description="Helical" evidence="1">
    <location>
        <begin position="115"/>
        <end position="134"/>
    </location>
</feature>
<name>X1GLG1_9ZZZZ</name>